<dbReference type="InterPro" id="IPR040351">
    <property type="entry name" value="RAB3IL/RAB3IP/Sec2"/>
</dbReference>
<feature type="compositionally biased region" description="Polar residues" evidence="2">
    <location>
        <begin position="918"/>
        <end position="929"/>
    </location>
</feature>
<dbReference type="GO" id="GO:0006887">
    <property type="term" value="P:exocytosis"/>
    <property type="evidence" value="ECO:0007669"/>
    <property type="project" value="TreeGrafter"/>
</dbReference>
<feature type="region of interest" description="Disordered" evidence="2">
    <location>
        <begin position="1"/>
        <end position="20"/>
    </location>
</feature>
<dbReference type="RefSeq" id="XP_021876145.1">
    <property type="nucleotide sequence ID" value="XM_022028201.1"/>
</dbReference>
<keyword evidence="1" id="KW-0175">Coiled coil</keyword>
<evidence type="ECO:0000313" key="3">
    <source>
        <dbReference type="EMBL" id="ORZ01848.1"/>
    </source>
</evidence>
<protein>
    <submittedName>
        <fullName evidence="3">Uncharacterized protein</fullName>
    </submittedName>
</protein>
<feature type="compositionally biased region" description="Low complexity" evidence="2">
    <location>
        <begin position="947"/>
        <end position="959"/>
    </location>
</feature>
<feature type="compositionally biased region" description="Polar residues" evidence="2">
    <location>
        <begin position="1145"/>
        <end position="1155"/>
    </location>
</feature>
<keyword evidence="4" id="KW-1185">Reference proteome</keyword>
<feature type="region of interest" description="Disordered" evidence="2">
    <location>
        <begin position="1197"/>
        <end position="1218"/>
    </location>
</feature>
<dbReference type="EMBL" id="MCFF01000063">
    <property type="protein sequence ID" value="ORZ01848.1"/>
    <property type="molecule type" value="Genomic_DNA"/>
</dbReference>
<feature type="region of interest" description="Disordered" evidence="2">
    <location>
        <begin position="1145"/>
        <end position="1165"/>
    </location>
</feature>
<dbReference type="PANTHER" id="PTHR14430">
    <property type="entry name" value="RABIN3-RELATED"/>
    <property type="match status" value="1"/>
</dbReference>
<dbReference type="GO" id="GO:0005085">
    <property type="term" value="F:guanyl-nucleotide exchange factor activity"/>
    <property type="evidence" value="ECO:0007669"/>
    <property type="project" value="InterPro"/>
</dbReference>
<feature type="region of interest" description="Disordered" evidence="2">
    <location>
        <begin position="1245"/>
        <end position="1266"/>
    </location>
</feature>
<feature type="region of interest" description="Disordered" evidence="2">
    <location>
        <begin position="918"/>
        <end position="970"/>
    </location>
</feature>
<dbReference type="InParanoid" id="A0A1Y2GBV1"/>
<accession>A0A1Y2GBV1</accession>
<dbReference type="Pfam" id="PF25555">
    <property type="entry name" value="RAB3A-like_C"/>
    <property type="match status" value="1"/>
</dbReference>
<dbReference type="GeneID" id="33570044"/>
<dbReference type="GO" id="GO:0051286">
    <property type="term" value="C:cell tip"/>
    <property type="evidence" value="ECO:0007669"/>
    <property type="project" value="TreeGrafter"/>
</dbReference>
<sequence>MSLVDLNTHSTFEEHQNRSVQPTLDTTMLLCKSSYPTDTNTNITAGNDSPAAATTTATTTATTITMPAVAVPSTKSLHFNPSGQPCNYTHIASQKDILNPLASLSSLSHSPATSLPPVYSFYIDNNNNNNNNSMNKNMSESNNSDNWSYARANSNGKDANCNGKDTKTSRTRTVSICIPLSVPRITTKTVKTEGSKSHHLPPLNLSLTLDKLKELKELRGRRRSVHVNSKLSWPISDRDNNKHEAILSLPRRRRHSSYHHHNHCLQADSYPRNLAQVQEEQESPSTAVEDPSKESLSTQFFYNGESNSNNSSNNNNMNYRDSINSMSTCVNSPTRTSLLPLTAELYSKCQGLASLKGTSIINKNNTCFLPHGEQEGDIGGAEEETMSDFDEDLDLYLYGDQYDDDDEQSISQDEQSNFFTFSETAMVASTDEDGQDLESIMEDEIEVMPWVQEAIQTVSALEARLIELEEDCQSIPLYEQDRIQMIRVIQDLDATVQKDRAWIDNAETAIRWTSFALEEALLASSTRRPSHSDNMYKQPSVAMSPHFDHDSELSPVQAYRQASGRFTVDNEGPQLIQRRYQHTMETGSRSQRQDALEIVYRNAMLTALRHLKTVENSQEPGREATDMEVDRRVAQELDAPNAALQEWLDNTSLVSPISQRIQRQDDEPNMALSKAEENSRDTLSNNGDGDDEARCPTIYSDTTRVEDKQDSSLTVPNMQPATEFMTGSNPLSHPKSHLAFTTTATDKVHDHSISVASFQATLSGTPQPLEADVAGGFMDECVFLKQHIQALDRLRLQELTRHQRAEQVHQQLIADLTRFSNELLLSVSDLTCAQAALDEASEIAMITLKSMESTSASEQQGSGNDCSLPSNASKRKRLIATSCKGLSESMGMVAQGIKRMRTLAADCVGIMELAQVQSATAQPASISNNEETRLSKEGDGEEDKPEVATGAATTTVPPTDSATATETAMQAALPPSLSPLVIRPNLLKTEASISSMSPQTKTPPTPTAMALSLPVTAIEQRPPSVFVDNVAFQEFESHLALFRVNSESIPKRISFGLGFGRRKSTQKPLSSHDVTGNPITNTNPSGMQSVTGAVPHQQQQFSHNMQSSPFMKRVLEEDIYPCLLVHPRPATIAKQGSWINSWLQSGTPSPSSSVPAHSLLSPKSYETNSQTSWFQQLLTAMERNECEIEFWKKNTHRRTSIQEVPPQQQDQDHDSTTPPNVPCCLCGIKRSCEFRLRIVNPQGDFSAGSSTEPPHLSCPSVSSTLSSPPCYSLDRFCRDRIVAVCDFYMFMTHLRQGLLDHQSNLELFRRVLCLRQRMGCARIGFMDIVHTPNAAQLPPIVVHSR</sequence>
<gene>
    <name evidence="3" type="ORF">BCR41DRAFT_390255</name>
</gene>
<feature type="compositionally biased region" description="Low complexity" evidence="2">
    <location>
        <begin position="1257"/>
        <end position="1266"/>
    </location>
</feature>
<feature type="region of interest" description="Disordered" evidence="2">
    <location>
        <begin position="276"/>
        <end position="295"/>
    </location>
</feature>
<dbReference type="STRING" id="64571.A0A1Y2GBV1"/>
<dbReference type="OrthoDB" id="5560525at2759"/>
<reference evidence="3 4" key="1">
    <citation type="submission" date="2016-07" db="EMBL/GenBank/DDBJ databases">
        <title>Pervasive Adenine N6-methylation of Active Genes in Fungi.</title>
        <authorList>
            <consortium name="DOE Joint Genome Institute"/>
            <person name="Mondo S.J."/>
            <person name="Dannebaum R.O."/>
            <person name="Kuo R.C."/>
            <person name="Labutti K."/>
            <person name="Haridas S."/>
            <person name="Kuo A."/>
            <person name="Salamov A."/>
            <person name="Ahrendt S.R."/>
            <person name="Lipzen A."/>
            <person name="Sullivan W."/>
            <person name="Andreopoulos W.B."/>
            <person name="Clum A."/>
            <person name="Lindquist E."/>
            <person name="Daum C."/>
            <person name="Ramamoorthy G.K."/>
            <person name="Gryganskyi A."/>
            <person name="Culley D."/>
            <person name="Magnuson J.K."/>
            <person name="James T.Y."/>
            <person name="O'Malley M.A."/>
            <person name="Stajich J.E."/>
            <person name="Spatafora J.W."/>
            <person name="Visel A."/>
            <person name="Grigoriev I.V."/>
        </authorList>
    </citation>
    <scope>NUCLEOTIDE SEQUENCE [LARGE SCALE GENOMIC DNA]</scope>
    <source>
        <strain evidence="3 4">NRRL 3116</strain>
    </source>
</reference>
<dbReference type="CDD" id="cd21044">
    <property type="entry name" value="Rab11BD_RAB3IP_like"/>
    <property type="match status" value="1"/>
</dbReference>
<feature type="compositionally biased region" description="Polar residues" evidence="2">
    <location>
        <begin position="1"/>
        <end position="10"/>
    </location>
</feature>
<organism evidence="3 4">
    <name type="scientific">Lobosporangium transversale</name>
    <dbReference type="NCBI Taxonomy" id="64571"/>
    <lineage>
        <taxon>Eukaryota</taxon>
        <taxon>Fungi</taxon>
        <taxon>Fungi incertae sedis</taxon>
        <taxon>Mucoromycota</taxon>
        <taxon>Mortierellomycotina</taxon>
        <taxon>Mortierellomycetes</taxon>
        <taxon>Mortierellales</taxon>
        <taxon>Mortierellaceae</taxon>
        <taxon>Lobosporangium</taxon>
    </lineage>
</organism>
<name>A0A1Y2GBV1_9FUNG</name>
<dbReference type="PANTHER" id="PTHR14430:SF0">
    <property type="entry name" value="SEC2P DOMAIN-CONTAINING PROTEIN"/>
    <property type="match status" value="1"/>
</dbReference>
<comment type="caution">
    <text evidence="3">The sequence shown here is derived from an EMBL/GenBank/DDBJ whole genome shotgun (WGS) entry which is preliminary data.</text>
</comment>
<proteinExistence type="predicted"/>
<evidence type="ECO:0000256" key="1">
    <source>
        <dbReference type="ARBA" id="ARBA00023054"/>
    </source>
</evidence>
<feature type="compositionally biased region" description="Polar residues" evidence="2">
    <location>
        <begin position="276"/>
        <end position="286"/>
    </location>
</feature>
<evidence type="ECO:0000313" key="4">
    <source>
        <dbReference type="Proteomes" id="UP000193648"/>
    </source>
</evidence>
<feature type="region of interest" description="Disordered" evidence="2">
    <location>
        <begin position="659"/>
        <end position="696"/>
    </location>
</feature>
<evidence type="ECO:0000256" key="2">
    <source>
        <dbReference type="SAM" id="MobiDB-lite"/>
    </source>
</evidence>
<dbReference type="Proteomes" id="UP000193648">
    <property type="component" value="Unassembled WGS sequence"/>
</dbReference>
<dbReference type="GO" id="GO:0070319">
    <property type="term" value="C:Golgi to plasma membrane transport vesicle"/>
    <property type="evidence" value="ECO:0007669"/>
    <property type="project" value="TreeGrafter"/>
</dbReference>